<accession>A0A8X6NP73</accession>
<feature type="compositionally biased region" description="Basic and acidic residues" evidence="4">
    <location>
        <begin position="1"/>
        <end position="10"/>
    </location>
</feature>
<protein>
    <submittedName>
        <fullName evidence="5">Uncharacterized protein</fullName>
    </submittedName>
</protein>
<evidence type="ECO:0000313" key="5">
    <source>
        <dbReference type="EMBL" id="GFT26640.1"/>
    </source>
</evidence>
<name>A0A8X6NP73_NEPPI</name>
<dbReference type="Pfam" id="PF15341">
    <property type="entry name" value="SLX9"/>
    <property type="match status" value="1"/>
</dbReference>
<dbReference type="AlphaFoldDB" id="A0A8X6NP73"/>
<dbReference type="GO" id="GO:0030688">
    <property type="term" value="C:preribosome, small subunit precursor"/>
    <property type="evidence" value="ECO:0007669"/>
    <property type="project" value="InterPro"/>
</dbReference>
<organism evidence="5 6">
    <name type="scientific">Nephila pilipes</name>
    <name type="common">Giant wood spider</name>
    <name type="synonym">Nephila maculata</name>
    <dbReference type="NCBI Taxonomy" id="299642"/>
    <lineage>
        <taxon>Eukaryota</taxon>
        <taxon>Metazoa</taxon>
        <taxon>Ecdysozoa</taxon>
        <taxon>Arthropoda</taxon>
        <taxon>Chelicerata</taxon>
        <taxon>Arachnida</taxon>
        <taxon>Araneae</taxon>
        <taxon>Araneomorphae</taxon>
        <taxon>Entelegynae</taxon>
        <taxon>Araneoidea</taxon>
        <taxon>Nephilidae</taxon>
        <taxon>Nephila</taxon>
    </lineage>
</organism>
<evidence type="ECO:0000256" key="1">
    <source>
        <dbReference type="ARBA" id="ARBA00004604"/>
    </source>
</evidence>
<sequence length="102" mass="12024">MGIWRWQEKAKKNRKRDAARKKKLGALGNLVSLKDALPAVEKKHVEECKKTEKPRVSKPLKIQAMEMKEDINVFREVMSNSFFKADPFYTMYENVRLRLAQK</sequence>
<feature type="region of interest" description="Disordered" evidence="4">
    <location>
        <begin position="1"/>
        <end position="21"/>
    </location>
</feature>
<dbReference type="GO" id="GO:0005730">
    <property type="term" value="C:nucleolus"/>
    <property type="evidence" value="ECO:0007669"/>
    <property type="project" value="UniProtKB-SubCell"/>
</dbReference>
<gene>
    <name evidence="5" type="ORF">NPIL_157641</name>
</gene>
<proteinExistence type="inferred from homology"/>
<comment type="similarity">
    <text evidence="2">Belongs to the SLX9 family.</text>
</comment>
<dbReference type="OrthoDB" id="6449662at2759"/>
<reference evidence="5" key="1">
    <citation type="submission" date="2020-08" db="EMBL/GenBank/DDBJ databases">
        <title>Multicomponent nature underlies the extraordinary mechanical properties of spider dragline silk.</title>
        <authorList>
            <person name="Kono N."/>
            <person name="Nakamura H."/>
            <person name="Mori M."/>
            <person name="Yoshida Y."/>
            <person name="Ohtoshi R."/>
            <person name="Malay A.D."/>
            <person name="Moran D.A.P."/>
            <person name="Tomita M."/>
            <person name="Numata K."/>
            <person name="Arakawa K."/>
        </authorList>
    </citation>
    <scope>NUCLEOTIDE SEQUENCE</scope>
</reference>
<dbReference type="InterPro" id="IPR028160">
    <property type="entry name" value="Slx9-like"/>
</dbReference>
<dbReference type="EMBL" id="BMAW01012020">
    <property type="protein sequence ID" value="GFT26640.1"/>
    <property type="molecule type" value="Genomic_DNA"/>
</dbReference>
<comment type="caution">
    <text evidence="5">The sequence shown here is derived from an EMBL/GenBank/DDBJ whole genome shotgun (WGS) entry which is preliminary data.</text>
</comment>
<keyword evidence="6" id="KW-1185">Reference proteome</keyword>
<evidence type="ECO:0000256" key="4">
    <source>
        <dbReference type="SAM" id="MobiDB-lite"/>
    </source>
</evidence>
<feature type="compositionally biased region" description="Basic residues" evidence="4">
    <location>
        <begin position="11"/>
        <end position="21"/>
    </location>
</feature>
<comment type="subcellular location">
    <subcellularLocation>
        <location evidence="1">Nucleus</location>
        <location evidence="1">Nucleolus</location>
    </subcellularLocation>
</comment>
<keyword evidence="3" id="KW-0539">Nucleus</keyword>
<dbReference type="Proteomes" id="UP000887013">
    <property type="component" value="Unassembled WGS sequence"/>
</dbReference>
<dbReference type="GO" id="GO:0000462">
    <property type="term" value="P:maturation of SSU-rRNA from tricistronic rRNA transcript (SSU-rRNA, 5.8S rRNA, LSU-rRNA)"/>
    <property type="evidence" value="ECO:0007669"/>
    <property type="project" value="InterPro"/>
</dbReference>
<evidence type="ECO:0000256" key="2">
    <source>
        <dbReference type="ARBA" id="ARBA00011022"/>
    </source>
</evidence>
<dbReference type="GO" id="GO:0030686">
    <property type="term" value="C:90S preribosome"/>
    <property type="evidence" value="ECO:0007669"/>
    <property type="project" value="InterPro"/>
</dbReference>
<evidence type="ECO:0000256" key="3">
    <source>
        <dbReference type="ARBA" id="ARBA00023242"/>
    </source>
</evidence>
<evidence type="ECO:0000313" key="6">
    <source>
        <dbReference type="Proteomes" id="UP000887013"/>
    </source>
</evidence>